<keyword evidence="1 2" id="KW-0732">Signal</keyword>
<dbReference type="RefSeq" id="WP_268047608.1">
    <property type="nucleotide sequence ID" value="NZ_JAPQES010000001.1"/>
</dbReference>
<dbReference type="InterPro" id="IPR026045">
    <property type="entry name" value="Ferric-bd"/>
</dbReference>
<dbReference type="EMBL" id="JAPQES010000001">
    <property type="protein sequence ID" value="MCY6369291.1"/>
    <property type="molecule type" value="Genomic_DNA"/>
</dbReference>
<dbReference type="PIRSF" id="PIRSF002825">
    <property type="entry name" value="CfbpA"/>
    <property type="match status" value="1"/>
</dbReference>
<accession>A0ABT4CJR8</accession>
<gene>
    <name evidence="3" type="ORF">OXH55_01355</name>
</gene>
<evidence type="ECO:0000313" key="4">
    <source>
        <dbReference type="Proteomes" id="UP001079657"/>
    </source>
</evidence>
<proteinExistence type="predicted"/>
<dbReference type="PANTHER" id="PTHR30006:SF2">
    <property type="entry name" value="ABC TRANSPORTER SUBSTRATE-BINDING PROTEIN"/>
    <property type="match status" value="1"/>
</dbReference>
<feature type="signal peptide" evidence="2">
    <location>
        <begin position="1"/>
        <end position="28"/>
    </location>
</feature>
<evidence type="ECO:0000256" key="1">
    <source>
        <dbReference type="ARBA" id="ARBA00022729"/>
    </source>
</evidence>
<dbReference type="PANTHER" id="PTHR30006">
    <property type="entry name" value="THIAMINE-BINDING PERIPLASMIC PROTEIN-RELATED"/>
    <property type="match status" value="1"/>
</dbReference>
<dbReference type="SUPFAM" id="SSF53850">
    <property type="entry name" value="Periplasmic binding protein-like II"/>
    <property type="match status" value="1"/>
</dbReference>
<dbReference type="Pfam" id="PF13343">
    <property type="entry name" value="SBP_bac_6"/>
    <property type="match status" value="1"/>
</dbReference>
<dbReference type="CDD" id="cd13544">
    <property type="entry name" value="PBP2_Fbp_like_1"/>
    <property type="match status" value="1"/>
</dbReference>
<reference evidence="3" key="1">
    <citation type="submission" date="2022-12" db="EMBL/GenBank/DDBJ databases">
        <authorList>
            <person name="Wang J."/>
        </authorList>
    </citation>
    <scope>NUCLEOTIDE SEQUENCE</scope>
    <source>
        <strain evidence="3">HY-42-06</strain>
    </source>
</reference>
<organism evidence="3 4">
    <name type="scientific">Clostridium ganghwense</name>
    <dbReference type="NCBI Taxonomy" id="312089"/>
    <lineage>
        <taxon>Bacteria</taxon>
        <taxon>Bacillati</taxon>
        <taxon>Bacillota</taxon>
        <taxon>Clostridia</taxon>
        <taxon>Eubacteriales</taxon>
        <taxon>Clostridiaceae</taxon>
        <taxon>Clostridium</taxon>
    </lineage>
</organism>
<dbReference type="PROSITE" id="PS51257">
    <property type="entry name" value="PROKAR_LIPOPROTEIN"/>
    <property type="match status" value="1"/>
</dbReference>
<protein>
    <submittedName>
        <fullName evidence="3">ABC transporter substrate-binding protein</fullName>
    </submittedName>
</protein>
<comment type="caution">
    <text evidence="3">The sequence shown here is derived from an EMBL/GenBank/DDBJ whole genome shotgun (WGS) entry which is preliminary data.</text>
</comment>
<sequence>MNFKKIGSLVLSGLMTMTLLAGCGSKQAAPTSAGKGDAQNLKGKNLVVYVSFHEDEAKALLDDFKEKTGCNYSFIRMPTGEAITRIVAEKDAPKADILIGGTADAHELMKQKDLNDKYVSENAKDIPVEYRDKDGHWTGLYVEPLSIGINEDRWEKEFAPKGLKRPETFEDLLKPEFKGEIIMPDPKTSGTGYTIVSSLVQARGEEKAMEYLGKLKNNVAQFTGSGFTPAQKVGTGEYLICLNFMDDQLIVKKSGFNISSRIPNEAGWTICSLSKLKNGPNDEAGKAFVDYCLTKEAGDILGDFSMAISTRADVKIPEGGQKLSELPIFKAFDFNKSGKDKKDLQGKWSKLK</sequence>
<keyword evidence="4" id="KW-1185">Reference proteome</keyword>
<dbReference type="Proteomes" id="UP001079657">
    <property type="component" value="Unassembled WGS sequence"/>
</dbReference>
<dbReference type="Gene3D" id="3.40.190.10">
    <property type="entry name" value="Periplasmic binding protein-like II"/>
    <property type="match status" value="2"/>
</dbReference>
<evidence type="ECO:0000313" key="3">
    <source>
        <dbReference type="EMBL" id="MCY6369291.1"/>
    </source>
</evidence>
<evidence type="ECO:0000256" key="2">
    <source>
        <dbReference type="SAM" id="SignalP"/>
    </source>
</evidence>
<feature type="chain" id="PRO_5046114562" evidence="2">
    <location>
        <begin position="29"/>
        <end position="352"/>
    </location>
</feature>
<name>A0ABT4CJR8_9CLOT</name>